<feature type="region of interest" description="Disordered" evidence="2">
    <location>
        <begin position="164"/>
        <end position="207"/>
    </location>
</feature>
<feature type="region of interest" description="Disordered" evidence="2">
    <location>
        <begin position="60"/>
        <end position="148"/>
    </location>
</feature>
<feature type="compositionally biased region" description="Acidic residues" evidence="2">
    <location>
        <begin position="139"/>
        <end position="148"/>
    </location>
</feature>
<reference evidence="3 4" key="1">
    <citation type="submission" date="2007-06" db="EMBL/GenBank/DDBJ databases">
        <title>The Genome Sequence of Coccidioides posadasii RMSCC_3488.</title>
        <authorList>
            <consortium name="Coccidioides Genome Resources Consortium"/>
            <consortium name="The Broad Institute Genome Sequencing Platform"/>
            <person name="Henn M.R."/>
            <person name="Sykes S."/>
            <person name="Young S."/>
            <person name="Jaffe D."/>
            <person name="Berlin A."/>
            <person name="Alvarez P."/>
            <person name="Butler J."/>
            <person name="Gnerre S."/>
            <person name="Grabherr M."/>
            <person name="Mauceli E."/>
            <person name="Brockman W."/>
            <person name="Kodira C."/>
            <person name="Alvarado L."/>
            <person name="Zeng Q."/>
            <person name="Crawford M."/>
            <person name="Antoine C."/>
            <person name="Devon K."/>
            <person name="Galgiani J."/>
            <person name="Orsborn K."/>
            <person name="Lewis M.L."/>
            <person name="Nusbaum C."/>
            <person name="Galagan J."/>
            <person name="Birren B."/>
        </authorList>
    </citation>
    <scope>NUCLEOTIDE SEQUENCE [LARGE SCALE GENOMIC DNA]</scope>
    <source>
        <strain evidence="3 4">RMSCC 3488</strain>
    </source>
</reference>
<evidence type="ECO:0000256" key="1">
    <source>
        <dbReference type="ARBA" id="ARBA00061469"/>
    </source>
</evidence>
<dbReference type="OrthoDB" id="62at2759"/>
<organism evidence="3 4">
    <name type="scientific">Coccidioides posadasii RMSCC 3488</name>
    <dbReference type="NCBI Taxonomy" id="454284"/>
    <lineage>
        <taxon>Eukaryota</taxon>
        <taxon>Fungi</taxon>
        <taxon>Dikarya</taxon>
        <taxon>Ascomycota</taxon>
        <taxon>Pezizomycotina</taxon>
        <taxon>Eurotiomycetes</taxon>
        <taxon>Eurotiomycetidae</taxon>
        <taxon>Onygenales</taxon>
        <taxon>Onygenaceae</taxon>
        <taxon>Coccidioides</taxon>
    </lineage>
</organism>
<dbReference type="GO" id="GO:0005773">
    <property type="term" value="C:vacuole"/>
    <property type="evidence" value="ECO:0007669"/>
    <property type="project" value="GOC"/>
</dbReference>
<proteinExistence type="inferred from homology"/>
<dbReference type="GO" id="GO:0034657">
    <property type="term" value="C:GID complex"/>
    <property type="evidence" value="ECO:0007669"/>
    <property type="project" value="TreeGrafter"/>
</dbReference>
<dbReference type="InterPro" id="IPR018618">
    <property type="entry name" value="GID4/10-like"/>
</dbReference>
<feature type="compositionally biased region" description="Polar residues" evidence="2">
    <location>
        <begin position="80"/>
        <end position="104"/>
    </location>
</feature>
<dbReference type="PANTHER" id="PTHR14534">
    <property type="entry name" value="VACUOLAR IMPORT AND DEGRADATION PROTEIN 24"/>
    <property type="match status" value="1"/>
</dbReference>
<dbReference type="Pfam" id="PF09783">
    <property type="entry name" value="Vac_ImportDeg"/>
    <property type="match status" value="1"/>
</dbReference>
<feature type="compositionally biased region" description="Polar residues" evidence="2">
    <location>
        <begin position="228"/>
        <end position="240"/>
    </location>
</feature>
<dbReference type="GO" id="GO:0043161">
    <property type="term" value="P:proteasome-mediated ubiquitin-dependent protein catabolic process"/>
    <property type="evidence" value="ECO:0007669"/>
    <property type="project" value="TreeGrafter"/>
</dbReference>
<reference evidence="4" key="3">
    <citation type="journal article" date="2010" name="Genome Res.">
        <title>Population genomic sequencing of Coccidioides fungi reveals recent hybridization and transposon control.</title>
        <authorList>
            <person name="Neafsey D.E."/>
            <person name="Barker B.M."/>
            <person name="Sharpton T.J."/>
            <person name="Stajich J.E."/>
            <person name="Park D.J."/>
            <person name="Whiston E."/>
            <person name="Hung C.-Y."/>
            <person name="McMahan C."/>
            <person name="White J."/>
            <person name="Sykes S."/>
            <person name="Heiman D."/>
            <person name="Young S."/>
            <person name="Zeng Q."/>
            <person name="Abouelleil A."/>
            <person name="Aftuck L."/>
            <person name="Bessette D."/>
            <person name="Brown A."/>
            <person name="FitzGerald M."/>
            <person name="Lui A."/>
            <person name="Macdonald J.P."/>
            <person name="Priest M."/>
            <person name="Orbach M.J."/>
            <person name="Galgiani J.N."/>
            <person name="Kirkland T.N."/>
            <person name="Cole G.T."/>
            <person name="Birren B.W."/>
            <person name="Henn M.R."/>
            <person name="Taylor J.W."/>
            <person name="Rounsley S.D."/>
        </authorList>
    </citation>
    <scope>NUCLEOTIDE SEQUENCE [LARGE SCALE GENOMIC DNA]</scope>
    <source>
        <strain evidence="4">RMSCC 3488</strain>
    </source>
</reference>
<dbReference type="GO" id="GO:0006623">
    <property type="term" value="P:protein targeting to vacuole"/>
    <property type="evidence" value="ECO:0007669"/>
    <property type="project" value="TreeGrafter"/>
</dbReference>
<feature type="compositionally biased region" description="Low complexity" evidence="2">
    <location>
        <begin position="1"/>
        <end position="22"/>
    </location>
</feature>
<sequence>MPPANSPTDTTPTVDSPSSPSPFLQQLEIISTPVLDLAATLMNHPEDAIHDQNVRFLRTRRESNEERRHGTPRSRGSGWNFVSESSGSGNPDGNGTSRPQTTTRSSDRVPIVRRRNLRAGDYREPPPQHSQSVYGWAPDFDDDDDDDLDDFSSGLLHRMWHSRESARLSGRTSAPSYESMREPSSRTSRPVNSEQEGRRNPPSRYDLYGDSALVTAALLQSARRHPRFSTSRIPQNQAPDSDTARSRNSTEDEMRRPFAATHIHNPHTSILTRGDLHRHPELRRMYLKDPSVDRLKETIHYLDRVRFSNSYEESVSSAAAGGFVQLDYFLSNEDDFILNTNSIAPPAECSWLKPGTVFSGHQQATHSSSPSMLSHRVPGSNRLIDPVIVNGNENNRITVYTSSGRRYWAHSTSDLSGGSTDEPENSKMQRWPVKVTIHDIDYSTMTLSGTMEAYNIPDKTATNQSAHIITFLEGEIIDFHTHTLETKNFNASPEVDSCYWRELEPFQSQTPDEIVKSLVSKKWLSETLAKGWILMRWKERCFVSPSHSRQGLTISGFYYISIRREDGHIAGMYYDPGSSPYQELTLNPVLKERMAFPAYSFR</sequence>
<accession>A0A0J6FUZ9</accession>
<evidence type="ECO:0008006" key="5">
    <source>
        <dbReference type="Google" id="ProtNLM"/>
    </source>
</evidence>
<evidence type="ECO:0000313" key="3">
    <source>
        <dbReference type="EMBL" id="KMM73255.1"/>
    </source>
</evidence>
<feature type="compositionally biased region" description="Polar residues" evidence="2">
    <location>
        <begin position="185"/>
        <end position="194"/>
    </location>
</feature>
<dbReference type="EMBL" id="DS268114">
    <property type="protein sequence ID" value="KMM73255.1"/>
    <property type="molecule type" value="Genomic_DNA"/>
</dbReference>
<gene>
    <name evidence="3" type="ORF">CPAG_09544</name>
</gene>
<dbReference type="GO" id="GO:0007039">
    <property type="term" value="P:protein catabolic process in the vacuole"/>
    <property type="evidence" value="ECO:0007669"/>
    <property type="project" value="TreeGrafter"/>
</dbReference>
<dbReference type="AlphaFoldDB" id="A0A0J6FUZ9"/>
<feature type="compositionally biased region" description="Basic and acidic residues" evidence="2">
    <location>
        <begin position="60"/>
        <end position="69"/>
    </location>
</feature>
<protein>
    <recommendedName>
        <fullName evidence="5">Vacuolar import and degradation protein-domain-containing protein</fullName>
    </recommendedName>
</protein>
<dbReference type="PANTHER" id="PTHR14534:SF3">
    <property type="entry name" value="GID COMPLEX SUBUNIT 4 HOMOLOG"/>
    <property type="match status" value="1"/>
</dbReference>
<evidence type="ECO:0000256" key="2">
    <source>
        <dbReference type="SAM" id="MobiDB-lite"/>
    </source>
</evidence>
<evidence type="ECO:0000313" key="4">
    <source>
        <dbReference type="Proteomes" id="UP000054567"/>
    </source>
</evidence>
<dbReference type="GO" id="GO:0045721">
    <property type="term" value="P:negative regulation of gluconeogenesis"/>
    <property type="evidence" value="ECO:0007669"/>
    <property type="project" value="TreeGrafter"/>
</dbReference>
<dbReference type="VEuPathDB" id="FungiDB:CPAG_09544"/>
<dbReference type="Proteomes" id="UP000054567">
    <property type="component" value="Unassembled WGS sequence"/>
</dbReference>
<comment type="similarity">
    <text evidence="1">Belongs to the GID4/VID24 family.</text>
</comment>
<feature type="region of interest" description="Disordered" evidence="2">
    <location>
        <begin position="1"/>
        <end position="23"/>
    </location>
</feature>
<feature type="compositionally biased region" description="Basic and acidic residues" evidence="2">
    <location>
        <begin position="242"/>
        <end position="253"/>
    </location>
</feature>
<feature type="region of interest" description="Disordered" evidence="2">
    <location>
        <begin position="223"/>
        <end position="253"/>
    </location>
</feature>
<name>A0A0J6FUZ9_COCPO</name>
<reference evidence="4" key="2">
    <citation type="journal article" date="2009" name="Genome Res.">
        <title>Comparative genomic analyses of the human fungal pathogens Coccidioides and their relatives.</title>
        <authorList>
            <person name="Sharpton T.J."/>
            <person name="Stajich J.E."/>
            <person name="Rounsley S.D."/>
            <person name="Gardner M.J."/>
            <person name="Wortman J.R."/>
            <person name="Jordar V.S."/>
            <person name="Maiti R."/>
            <person name="Kodira C.D."/>
            <person name="Neafsey D.E."/>
            <person name="Zeng Q."/>
            <person name="Hung C.-Y."/>
            <person name="McMahan C."/>
            <person name="Muszewska A."/>
            <person name="Grynberg M."/>
            <person name="Mandel M.A."/>
            <person name="Kellner E.M."/>
            <person name="Barker B.M."/>
            <person name="Galgiani J.N."/>
            <person name="Orbach M.J."/>
            <person name="Kirkland T.N."/>
            <person name="Cole G.T."/>
            <person name="Henn M.R."/>
            <person name="Birren B.W."/>
            <person name="Taylor J.W."/>
        </authorList>
    </citation>
    <scope>NUCLEOTIDE SEQUENCE [LARGE SCALE GENOMIC DNA]</scope>
    <source>
        <strain evidence="4">RMSCC 3488</strain>
    </source>
</reference>